<dbReference type="PANTHER" id="PTHR47381:SF3">
    <property type="entry name" value="ALPHA_BETA-HYDROLASES SUPERFAMILY PROTEIN"/>
    <property type="match status" value="1"/>
</dbReference>
<feature type="non-terminal residue" evidence="2">
    <location>
        <position position="1"/>
    </location>
</feature>
<dbReference type="Gene3D" id="3.40.50.1820">
    <property type="entry name" value="alpha/beta hydrolase"/>
    <property type="match status" value="1"/>
</dbReference>
<dbReference type="PANTHER" id="PTHR47381">
    <property type="entry name" value="ALPHA/BETA-HYDROLASES SUPERFAMILY PROTEIN"/>
    <property type="match status" value="1"/>
</dbReference>
<dbReference type="EMBL" id="UINC01027515">
    <property type="protein sequence ID" value="SVB06883.1"/>
    <property type="molecule type" value="Genomic_DNA"/>
</dbReference>
<proteinExistence type="predicted"/>
<name>A0A382B0T8_9ZZZZ</name>
<dbReference type="InterPro" id="IPR008391">
    <property type="entry name" value="AXE1_dom"/>
</dbReference>
<dbReference type="Pfam" id="PF05448">
    <property type="entry name" value="AXE1"/>
    <property type="match status" value="1"/>
</dbReference>
<evidence type="ECO:0000313" key="2">
    <source>
        <dbReference type="EMBL" id="SVB06883.1"/>
    </source>
</evidence>
<organism evidence="2">
    <name type="scientific">marine metagenome</name>
    <dbReference type="NCBI Taxonomy" id="408172"/>
    <lineage>
        <taxon>unclassified sequences</taxon>
        <taxon>metagenomes</taxon>
        <taxon>ecological metagenomes</taxon>
    </lineage>
</organism>
<dbReference type="SUPFAM" id="SSF53474">
    <property type="entry name" value="alpha/beta-Hydrolases"/>
    <property type="match status" value="1"/>
</dbReference>
<gene>
    <name evidence="2" type="ORF">METZ01_LOCUS159737</name>
</gene>
<protein>
    <recommendedName>
        <fullName evidence="1">Acetyl xylan esterase domain-containing protein</fullName>
    </recommendedName>
</protein>
<accession>A0A382B0T8</accession>
<sequence>INVEPTVPLPFYLLRPTAISGNVPLVITPHGHNPPDMYAGITHSPEEYAHMQEGERDIAVQAVSEGYMAIAPTTRAFGTTRTEIDREYNNKNSCRTQLMHGLLAGRTPIGERVWDMKCLIDWAIANLEIDQSRIAMTGNSGGGTITLFSAACDTRINIAIPGCYFSTFKGSIGAIRHCDCNYVPGILRLGEMYDVAGLIAPRPFKAIAGRYDEIFPIGCVKYAYSRLREIYKIAEAGEDCQLYIGKGGHRYYKDGAWPFLANYFK</sequence>
<dbReference type="InterPro" id="IPR029058">
    <property type="entry name" value="AB_hydrolase_fold"/>
</dbReference>
<feature type="domain" description="Acetyl xylan esterase" evidence="1">
    <location>
        <begin position="53"/>
        <end position="165"/>
    </location>
</feature>
<evidence type="ECO:0000259" key="1">
    <source>
        <dbReference type="Pfam" id="PF05448"/>
    </source>
</evidence>
<dbReference type="AlphaFoldDB" id="A0A382B0T8"/>
<reference evidence="2" key="1">
    <citation type="submission" date="2018-05" db="EMBL/GenBank/DDBJ databases">
        <authorList>
            <person name="Lanie J.A."/>
            <person name="Ng W.-L."/>
            <person name="Kazmierczak K.M."/>
            <person name="Andrzejewski T.M."/>
            <person name="Davidsen T.M."/>
            <person name="Wayne K.J."/>
            <person name="Tettelin H."/>
            <person name="Glass J.I."/>
            <person name="Rusch D."/>
            <person name="Podicherti R."/>
            <person name="Tsui H.-C.T."/>
            <person name="Winkler M.E."/>
        </authorList>
    </citation>
    <scope>NUCLEOTIDE SEQUENCE</scope>
</reference>